<dbReference type="AlphaFoldDB" id="A0AA39ZUT0"/>
<feature type="domain" description="Heterokaryon incompatibility" evidence="1">
    <location>
        <begin position="24"/>
        <end position="109"/>
    </location>
</feature>
<dbReference type="GeneID" id="85322126"/>
<feature type="domain" description="DUF8212" evidence="2">
    <location>
        <begin position="214"/>
        <end position="236"/>
    </location>
</feature>
<dbReference type="InterPro" id="IPR010730">
    <property type="entry name" value="HET"/>
</dbReference>
<evidence type="ECO:0000313" key="4">
    <source>
        <dbReference type="Proteomes" id="UP001172101"/>
    </source>
</evidence>
<dbReference type="Pfam" id="PF06985">
    <property type="entry name" value="HET"/>
    <property type="match status" value="1"/>
</dbReference>
<name>A0AA39ZUT0_9PEZI</name>
<dbReference type="EMBL" id="JAUIRO010000008">
    <property type="protein sequence ID" value="KAK0703946.1"/>
    <property type="molecule type" value="Genomic_DNA"/>
</dbReference>
<accession>A0AA39ZUT0</accession>
<dbReference type="PANTHER" id="PTHR10622:SF10">
    <property type="entry name" value="HET DOMAIN-CONTAINING PROTEIN"/>
    <property type="match status" value="1"/>
</dbReference>
<organism evidence="3 4">
    <name type="scientific">Lasiosphaeria miniovina</name>
    <dbReference type="NCBI Taxonomy" id="1954250"/>
    <lineage>
        <taxon>Eukaryota</taxon>
        <taxon>Fungi</taxon>
        <taxon>Dikarya</taxon>
        <taxon>Ascomycota</taxon>
        <taxon>Pezizomycotina</taxon>
        <taxon>Sordariomycetes</taxon>
        <taxon>Sordariomycetidae</taxon>
        <taxon>Sordariales</taxon>
        <taxon>Lasiosphaeriaceae</taxon>
        <taxon>Lasiosphaeria</taxon>
    </lineage>
</organism>
<dbReference type="PANTHER" id="PTHR10622">
    <property type="entry name" value="HET DOMAIN-CONTAINING PROTEIN"/>
    <property type="match status" value="1"/>
</dbReference>
<sequence length="412" mass="46502">MKLLNTRTLQLESFFNLDDKFPPYSILSHTWEDDEVLFSDMADLAKARQRAGFAKVEAACALAASQHLDYIWIDTCCIDKSSSAELTEAINSMYQWYQFARTCYAYLCDVDDARWFTRGWTLQELIAPHHVEFYSSKWQLLGEKKDEALVALICRASNVDEMVLVHKLPLSSVSVVRKMFWASGRTTSRVEDEAYCLMGLFDINMPLIYGEGSRAFRRLQEEIIKISDEQSILAWYWLGEPSRSLSWPTLMFHDILAPSPRHFALSGCISMHAYSRPFLPTWRKTTSLTKEGLRLTVMVRQDSGDSVRQLTGEKSVVAVLACQVGPIPGTYPTLILTERGKSATGRPLYYRVLNGAKMSTFSPGAIALFPRNKTRNAGASPDTAQGPVTSDFLTPLYGVLFLPYTQSSYHEG</sequence>
<dbReference type="Proteomes" id="UP001172101">
    <property type="component" value="Unassembled WGS sequence"/>
</dbReference>
<dbReference type="Pfam" id="PF26640">
    <property type="entry name" value="DUF8212"/>
    <property type="match status" value="1"/>
</dbReference>
<proteinExistence type="predicted"/>
<keyword evidence="4" id="KW-1185">Reference proteome</keyword>
<evidence type="ECO:0000259" key="2">
    <source>
        <dbReference type="Pfam" id="PF26640"/>
    </source>
</evidence>
<reference evidence="3" key="1">
    <citation type="submission" date="2023-06" db="EMBL/GenBank/DDBJ databases">
        <title>Genome-scale phylogeny and comparative genomics of the fungal order Sordariales.</title>
        <authorList>
            <consortium name="Lawrence Berkeley National Laboratory"/>
            <person name="Hensen N."/>
            <person name="Bonometti L."/>
            <person name="Westerberg I."/>
            <person name="Brannstrom I.O."/>
            <person name="Guillou S."/>
            <person name="Cros-Aarteil S."/>
            <person name="Calhoun S."/>
            <person name="Haridas S."/>
            <person name="Kuo A."/>
            <person name="Mondo S."/>
            <person name="Pangilinan J."/>
            <person name="Riley R."/>
            <person name="LaButti K."/>
            <person name="Andreopoulos B."/>
            <person name="Lipzen A."/>
            <person name="Chen C."/>
            <person name="Yanf M."/>
            <person name="Daum C."/>
            <person name="Ng V."/>
            <person name="Clum A."/>
            <person name="Steindorff A."/>
            <person name="Ohm R."/>
            <person name="Martin F."/>
            <person name="Silar P."/>
            <person name="Natvig D."/>
            <person name="Lalanne C."/>
            <person name="Gautier V."/>
            <person name="Ament-velasquez S.L."/>
            <person name="Kruys A."/>
            <person name="Hutchinson M.I."/>
            <person name="Powell A.J."/>
            <person name="Barry K."/>
            <person name="Miller A.N."/>
            <person name="Grigoriev I.V."/>
            <person name="Debuchy R."/>
            <person name="Gladieux P."/>
            <person name="Thoren M.H."/>
            <person name="Johannesson H."/>
        </authorList>
    </citation>
    <scope>NUCLEOTIDE SEQUENCE</scope>
    <source>
        <strain evidence="3">SMH2392-1A</strain>
    </source>
</reference>
<protein>
    <submittedName>
        <fullName evidence="3">Heterokaryon incompatibility protein-domain-containing protein</fullName>
    </submittedName>
</protein>
<dbReference type="InterPro" id="IPR058525">
    <property type="entry name" value="DUF8212"/>
</dbReference>
<evidence type="ECO:0000259" key="1">
    <source>
        <dbReference type="Pfam" id="PF06985"/>
    </source>
</evidence>
<comment type="caution">
    <text evidence="3">The sequence shown here is derived from an EMBL/GenBank/DDBJ whole genome shotgun (WGS) entry which is preliminary data.</text>
</comment>
<gene>
    <name evidence="3" type="ORF">B0T26DRAFT_658285</name>
</gene>
<evidence type="ECO:0000313" key="3">
    <source>
        <dbReference type="EMBL" id="KAK0703946.1"/>
    </source>
</evidence>
<dbReference type="RefSeq" id="XP_060290805.1">
    <property type="nucleotide sequence ID" value="XM_060438856.1"/>
</dbReference>